<dbReference type="GO" id="GO:0016887">
    <property type="term" value="F:ATP hydrolysis activity"/>
    <property type="evidence" value="ECO:0007669"/>
    <property type="project" value="InterPro"/>
</dbReference>
<comment type="similarity">
    <text evidence="1">Belongs to the GSP E family.</text>
</comment>
<dbReference type="EMBL" id="OVTA01000083">
    <property type="protein sequence ID" value="SPS02661.1"/>
    <property type="molecule type" value="Genomic_DNA"/>
</dbReference>
<dbReference type="Pfam" id="PF00437">
    <property type="entry name" value="T2SSE"/>
    <property type="match status" value="1"/>
</dbReference>
<dbReference type="PANTHER" id="PTHR30486:SF6">
    <property type="entry name" value="TYPE IV PILUS RETRACTATION ATPASE PILT"/>
    <property type="match status" value="1"/>
</dbReference>
<dbReference type="AlphaFoldDB" id="A0A375JDL0"/>
<name>A0A375JDL0_9BURK</name>
<feature type="domain" description="Bacterial type II secretion system protein E" evidence="2">
    <location>
        <begin position="194"/>
        <end position="349"/>
    </location>
</feature>
<evidence type="ECO:0000256" key="1">
    <source>
        <dbReference type="ARBA" id="ARBA00006611"/>
    </source>
</evidence>
<dbReference type="InterPro" id="IPR027417">
    <property type="entry name" value="P-loop_NTPase"/>
</dbReference>
<accession>A0A375JDL0</accession>
<dbReference type="CDD" id="cd01130">
    <property type="entry name" value="VirB11-like_ATPase"/>
    <property type="match status" value="1"/>
</dbReference>
<evidence type="ECO:0000313" key="4">
    <source>
        <dbReference type="Proteomes" id="UP000256805"/>
    </source>
</evidence>
<proteinExistence type="inferred from homology"/>
<dbReference type="Gene3D" id="3.30.450.90">
    <property type="match status" value="1"/>
</dbReference>
<dbReference type="InterPro" id="IPR001482">
    <property type="entry name" value="T2SS/T4SS_dom"/>
</dbReference>
<dbReference type="SUPFAM" id="SSF52540">
    <property type="entry name" value="P-loop containing nucleoside triphosphate hydrolases"/>
    <property type="match status" value="1"/>
</dbReference>
<protein>
    <submittedName>
        <fullName evidence="3">Conjugal transfer protein TrbB</fullName>
    </submittedName>
</protein>
<dbReference type="Proteomes" id="UP000256805">
    <property type="component" value="Unassembled WGS sequence"/>
</dbReference>
<reference evidence="3 4" key="1">
    <citation type="submission" date="2018-01" db="EMBL/GenBank/DDBJ databases">
        <authorList>
            <person name="Gaut B.S."/>
            <person name="Morton B.R."/>
            <person name="Clegg M.T."/>
            <person name="Duvall M.R."/>
        </authorList>
    </citation>
    <scope>NUCLEOTIDE SEQUENCE [LARGE SCALE GENOMIC DNA]</scope>
    <source>
        <strain evidence="3">Cupriavidus taiwanensis cmp 52</strain>
    </source>
</reference>
<evidence type="ECO:0000313" key="3">
    <source>
        <dbReference type="EMBL" id="SPS02661.1"/>
    </source>
</evidence>
<dbReference type="PANTHER" id="PTHR30486">
    <property type="entry name" value="TWITCHING MOTILITY PROTEIN PILT"/>
    <property type="match status" value="1"/>
</dbReference>
<evidence type="ECO:0000259" key="2">
    <source>
        <dbReference type="Pfam" id="PF00437"/>
    </source>
</evidence>
<gene>
    <name evidence="3" type="primary">trbB</name>
    <name evidence="3" type="ORF">CBM2634_U20066</name>
</gene>
<organism evidence="3 4">
    <name type="scientific">Cupriavidus taiwanensis</name>
    <dbReference type="NCBI Taxonomy" id="164546"/>
    <lineage>
        <taxon>Bacteria</taxon>
        <taxon>Pseudomonadati</taxon>
        <taxon>Pseudomonadota</taxon>
        <taxon>Betaproteobacteria</taxon>
        <taxon>Burkholderiales</taxon>
        <taxon>Burkholderiaceae</taxon>
        <taxon>Cupriavidus</taxon>
    </lineage>
</organism>
<dbReference type="Gene3D" id="3.40.50.300">
    <property type="entry name" value="P-loop containing nucleotide triphosphate hydrolases"/>
    <property type="match status" value="1"/>
</dbReference>
<sequence length="406" mass="44844">MAFRETSLSMLRLRARYAPHKIASAGGCSREFSGKLTKIARLSTPNCIRGPPTIAGMQSTDPTHPVLQLSQLEASAVAMFFESLSPIRAYIEASDVAEVMVNRHDSIWVERRGEMTRLDVRLEPAKLEGAVRSLASSVQKSAVRGTSQGIINAGHKGLRIAAVMQPTAIDGHALSIRRHRETNLSLTDYVKAGAFSSRHARSKHTDQPIFKGAVEDDALKDALIELVRQRKNILVAGGTSSGKTTFLNALVENIPDGERVLTIEDTMELKTRVPNAVRLLSNTDKNVTTQQLVALALRFRPDRILVGEVRGGEAFDLLQALNTGHDGGMASLHANNARSALSRMESLAMLGIPQGSRWELDDMRKLIAECFNYVVHMRRTGEMRHISEIIEIKGFRNNDYDIERVF</sequence>
<dbReference type="InterPro" id="IPR050921">
    <property type="entry name" value="T4SS_GSP_E_ATPase"/>
</dbReference>